<evidence type="ECO:0000313" key="2">
    <source>
        <dbReference type="Proteomes" id="UP000031804"/>
    </source>
</evidence>
<sequence length="134" mass="15206">MRLQALKEIHMGLRKERSPYAKAVGVIIASFEDFVRQNKEVNEDMVIGKIKKAIDTCRDNSRLCTTDAEKAKEYDAEADFLESLLPEFLSEQDLVAIMVDHGVTNVGEFMKLLRNDFTGQYDAKLAAKVAREHL</sequence>
<dbReference type="RefSeq" id="YP_009207536.1">
    <property type="nucleotide sequence ID" value="NC_028895.1"/>
</dbReference>
<proteinExistence type="predicted"/>
<dbReference type="EMBL" id="KP280063">
    <property type="protein sequence ID" value="AJF40838.1"/>
    <property type="molecule type" value="Genomic_DNA"/>
</dbReference>
<organism evidence="1 2">
    <name type="scientific">Vibrio phage phi 3</name>
    <dbReference type="NCBI Taxonomy" id="1589298"/>
    <lineage>
        <taxon>Viruses</taxon>
        <taxon>Duplodnaviria</taxon>
        <taxon>Heunggongvirae</taxon>
        <taxon>Uroviricota</taxon>
        <taxon>Caudoviricetes</taxon>
        <taxon>Demerecviridae</taxon>
        <taxon>Ermolyevavirinae</taxon>
        <taxon>Jesfedecavirus</taxon>
        <taxon>Jesfedecavirus phi3</taxon>
    </lineage>
</organism>
<dbReference type="GeneID" id="26634049"/>
<evidence type="ECO:0000313" key="1">
    <source>
        <dbReference type="EMBL" id="AJF40838.1"/>
    </source>
</evidence>
<dbReference type="InterPro" id="IPR003789">
    <property type="entry name" value="Asn/Gln_tRNA_amidoTrase-B-like"/>
</dbReference>
<gene>
    <name evidence="1" type="ORF">SBVP3_0071</name>
</gene>
<dbReference type="GO" id="GO:0016884">
    <property type="term" value="F:carbon-nitrogen ligase activity, with glutamine as amido-N-donor"/>
    <property type="evidence" value="ECO:0007669"/>
    <property type="project" value="InterPro"/>
</dbReference>
<dbReference type="SUPFAM" id="SSF89095">
    <property type="entry name" value="GatB/YqeY motif"/>
    <property type="match status" value="1"/>
</dbReference>
<accession>A0A0B5H8V4</accession>
<dbReference type="Proteomes" id="UP000031804">
    <property type="component" value="Segment"/>
</dbReference>
<dbReference type="KEGG" id="vg:26634049"/>
<reference evidence="1 2" key="1">
    <citation type="submission" date="2014-12" db="EMBL/GenBank/DDBJ databases">
        <title>Complete genome sequences of three Vibrio cholerae specific bacteriophages.</title>
        <authorList>
            <person name="Bhandare S.G."/>
            <person name="Warry A."/>
            <person name="Emes R.D."/>
            <person name="Hooton S.P.T."/>
            <person name="Barrow P.A."/>
            <person name="Atterbury R.J."/>
        </authorList>
    </citation>
    <scope>NUCLEOTIDE SEQUENCE [LARGE SCALE GENOMIC DNA]</scope>
</reference>
<dbReference type="OrthoDB" id="29335at10239"/>
<name>A0A0B5H8V4_9CAUD</name>
<keyword evidence="2" id="KW-1185">Reference proteome</keyword>
<protein>
    <submittedName>
        <fullName evidence="1">Uncharacterized protein</fullName>
    </submittedName>
</protein>